<organism evidence="1 2">
    <name type="scientific">Exophiala sideris</name>
    <dbReference type="NCBI Taxonomy" id="1016849"/>
    <lineage>
        <taxon>Eukaryota</taxon>
        <taxon>Fungi</taxon>
        <taxon>Dikarya</taxon>
        <taxon>Ascomycota</taxon>
        <taxon>Pezizomycotina</taxon>
        <taxon>Eurotiomycetes</taxon>
        <taxon>Chaetothyriomycetidae</taxon>
        <taxon>Chaetothyriales</taxon>
        <taxon>Herpotrichiellaceae</taxon>
        <taxon>Exophiala</taxon>
    </lineage>
</organism>
<reference evidence="1 2" key="1">
    <citation type="submission" date="2015-01" db="EMBL/GenBank/DDBJ databases">
        <title>The Genome Sequence of Exophiala sideris CBS121828.</title>
        <authorList>
            <consortium name="The Broad Institute Genomics Platform"/>
            <person name="Cuomo C."/>
            <person name="de Hoog S."/>
            <person name="Gorbushina A."/>
            <person name="Stielow B."/>
            <person name="Teixiera M."/>
            <person name="Abouelleil A."/>
            <person name="Chapman S.B."/>
            <person name="Priest M."/>
            <person name="Young S.K."/>
            <person name="Wortman J."/>
            <person name="Nusbaum C."/>
            <person name="Birren B."/>
        </authorList>
    </citation>
    <scope>NUCLEOTIDE SEQUENCE [LARGE SCALE GENOMIC DNA]</scope>
    <source>
        <strain evidence="1 2">CBS 121828</strain>
    </source>
</reference>
<proteinExistence type="predicted"/>
<dbReference type="Proteomes" id="UP000053599">
    <property type="component" value="Unassembled WGS sequence"/>
</dbReference>
<gene>
    <name evidence="1" type="ORF">PV11_06645</name>
</gene>
<sequence>MDTPFESLVTLRASHLHSILWHDQLLLRMGKTYRRPRSQILILQVYLLPGVSAVVSRDHRISQIRWAPGRCYHPLSSTFSAANRGLARAGVVHANRTIYVAQNCGGWIGHQALYGNLRVLRSIRLSHRVYVLCTFGHFDVAQLCYAFRPEWRATPLDVLLARAKRASLEHEMAAVPRRTQQSRTSSR</sequence>
<accession>A0A0D1Y886</accession>
<evidence type="ECO:0000313" key="1">
    <source>
        <dbReference type="EMBL" id="KIV79057.1"/>
    </source>
</evidence>
<protein>
    <submittedName>
        <fullName evidence="1">Uncharacterized protein</fullName>
    </submittedName>
</protein>
<name>A0A0D1Y886_9EURO</name>
<dbReference type="AlphaFoldDB" id="A0A0D1Y886"/>
<evidence type="ECO:0000313" key="2">
    <source>
        <dbReference type="Proteomes" id="UP000053599"/>
    </source>
</evidence>
<dbReference type="EMBL" id="KN846953">
    <property type="protein sequence ID" value="KIV79057.1"/>
    <property type="molecule type" value="Genomic_DNA"/>
</dbReference>
<dbReference type="HOGENOM" id="CLU_1447691_0_0_1"/>